<dbReference type="PROSITE" id="PS51724">
    <property type="entry name" value="SPOR"/>
    <property type="match status" value="1"/>
</dbReference>
<keyword evidence="4" id="KW-1185">Reference proteome</keyword>
<dbReference type="EMBL" id="BAAAEM010000003">
    <property type="protein sequence ID" value="GAA0483213.1"/>
    <property type="molecule type" value="Genomic_DNA"/>
</dbReference>
<dbReference type="SUPFAM" id="SSF110997">
    <property type="entry name" value="Sporulation related repeat"/>
    <property type="match status" value="1"/>
</dbReference>
<dbReference type="Gene3D" id="3.30.70.1070">
    <property type="entry name" value="Sporulation related repeat"/>
    <property type="match status" value="1"/>
</dbReference>
<dbReference type="InterPro" id="IPR011990">
    <property type="entry name" value="TPR-like_helical_dom_sf"/>
</dbReference>
<dbReference type="SMART" id="SM00671">
    <property type="entry name" value="SEL1"/>
    <property type="match status" value="2"/>
</dbReference>
<proteinExistence type="predicted"/>
<dbReference type="Pfam" id="PF08238">
    <property type="entry name" value="Sel1"/>
    <property type="match status" value="2"/>
</dbReference>
<feature type="domain" description="SPOR" evidence="2">
    <location>
        <begin position="266"/>
        <end position="345"/>
    </location>
</feature>
<protein>
    <recommendedName>
        <fullName evidence="2">SPOR domain-containing protein</fullName>
    </recommendedName>
</protein>
<dbReference type="InterPro" id="IPR006597">
    <property type="entry name" value="Sel1-like"/>
</dbReference>
<dbReference type="Pfam" id="PF05036">
    <property type="entry name" value="SPOR"/>
    <property type="match status" value="1"/>
</dbReference>
<dbReference type="InterPro" id="IPR052748">
    <property type="entry name" value="ISR_Activator"/>
</dbReference>
<sequence length="345" mass="36711">MLMVSAILGLATPAFADVKDGVDAWGRGDYKAAVAEWRGPASAGDADAQFNMAQAYKLGRGVPKDLAKAEQYYKRAADQGHLQANDNYGLILFQNQRRKDALPYLQASANRGEPRAQYVLGTGHFNGDFVEKDWIKAYALMTRASAAGLPQATSNMAQMDKYIPLDQRRQAIQLAGQMEENEKRVRTAQVGGLRPVQSTGAIQTAQLPASKTVVPTPAAAPKPQPVAPVAKPAPAPAVKAAPVKKPAPPVTAAAPTAKPAATPVRTTAMGNWRVQLGAFGDQNKAKALWNSLEKRVSGLNNLQPYLVAAGNITRLQAGPFSTRAQANKMCSTVKASGNDCIVKSR</sequence>
<evidence type="ECO:0000256" key="1">
    <source>
        <dbReference type="SAM" id="SignalP"/>
    </source>
</evidence>
<dbReference type="PANTHER" id="PTHR45011:SF1">
    <property type="entry name" value="DAP3-BINDING CELL DEATH ENHANCER 1"/>
    <property type="match status" value="1"/>
</dbReference>
<dbReference type="SUPFAM" id="SSF81901">
    <property type="entry name" value="HCP-like"/>
    <property type="match status" value="1"/>
</dbReference>
<reference evidence="3 4" key="1">
    <citation type="journal article" date="2019" name="Int. J. Syst. Evol. Microbiol.">
        <title>The Global Catalogue of Microorganisms (GCM) 10K type strain sequencing project: providing services to taxonomists for standard genome sequencing and annotation.</title>
        <authorList>
            <consortium name="The Broad Institute Genomics Platform"/>
            <consortium name="The Broad Institute Genome Sequencing Center for Infectious Disease"/>
            <person name="Wu L."/>
            <person name="Ma J."/>
        </authorList>
    </citation>
    <scope>NUCLEOTIDE SEQUENCE [LARGE SCALE GENOMIC DNA]</scope>
    <source>
        <strain evidence="3 4">JCM 14162</strain>
    </source>
</reference>
<evidence type="ECO:0000313" key="4">
    <source>
        <dbReference type="Proteomes" id="UP001500713"/>
    </source>
</evidence>
<comment type="caution">
    <text evidence="3">The sequence shown here is derived from an EMBL/GenBank/DDBJ whole genome shotgun (WGS) entry which is preliminary data.</text>
</comment>
<name>A0ABN1AT03_9SPHN</name>
<feature type="signal peptide" evidence="1">
    <location>
        <begin position="1"/>
        <end position="16"/>
    </location>
</feature>
<dbReference type="InterPro" id="IPR007730">
    <property type="entry name" value="SPOR-like_dom"/>
</dbReference>
<keyword evidence="1" id="KW-0732">Signal</keyword>
<evidence type="ECO:0000259" key="2">
    <source>
        <dbReference type="PROSITE" id="PS51724"/>
    </source>
</evidence>
<evidence type="ECO:0000313" key="3">
    <source>
        <dbReference type="EMBL" id="GAA0483213.1"/>
    </source>
</evidence>
<dbReference type="PANTHER" id="PTHR45011">
    <property type="entry name" value="DAP3-BINDING CELL DEATH ENHANCER 1"/>
    <property type="match status" value="1"/>
</dbReference>
<dbReference type="Gene3D" id="1.25.40.10">
    <property type="entry name" value="Tetratricopeptide repeat domain"/>
    <property type="match status" value="1"/>
</dbReference>
<feature type="chain" id="PRO_5047357230" description="SPOR domain-containing protein" evidence="1">
    <location>
        <begin position="17"/>
        <end position="345"/>
    </location>
</feature>
<gene>
    <name evidence="3" type="ORF">GCM10009096_27000</name>
</gene>
<dbReference type="Proteomes" id="UP001500713">
    <property type="component" value="Unassembled WGS sequence"/>
</dbReference>
<dbReference type="InterPro" id="IPR036680">
    <property type="entry name" value="SPOR-like_sf"/>
</dbReference>
<accession>A0ABN1AT03</accession>
<organism evidence="3 4">
    <name type="scientific">Parasphingorhabdus litoris</name>
    <dbReference type="NCBI Taxonomy" id="394733"/>
    <lineage>
        <taxon>Bacteria</taxon>
        <taxon>Pseudomonadati</taxon>
        <taxon>Pseudomonadota</taxon>
        <taxon>Alphaproteobacteria</taxon>
        <taxon>Sphingomonadales</taxon>
        <taxon>Sphingomonadaceae</taxon>
        <taxon>Parasphingorhabdus</taxon>
    </lineage>
</organism>